<dbReference type="InterPro" id="IPR043733">
    <property type="entry name" value="DUF5677"/>
</dbReference>
<name>A0ABS3I2K2_9ENTE</name>
<protein>
    <submittedName>
        <fullName evidence="1">Uncharacterized protein</fullName>
    </submittedName>
</protein>
<dbReference type="Pfam" id="PF18928">
    <property type="entry name" value="DUF5677"/>
    <property type="match status" value="1"/>
</dbReference>
<organism evidence="1 2">
    <name type="scientific">Candidatus Enterococcus courvalinii</name>
    <dbReference type="NCBI Taxonomy" id="2815329"/>
    <lineage>
        <taxon>Bacteria</taxon>
        <taxon>Bacillati</taxon>
        <taxon>Bacillota</taxon>
        <taxon>Bacilli</taxon>
        <taxon>Lactobacillales</taxon>
        <taxon>Enterococcaceae</taxon>
        <taxon>Enterococcus</taxon>
    </lineage>
</organism>
<dbReference type="Proteomes" id="UP000664832">
    <property type="component" value="Unassembled WGS sequence"/>
</dbReference>
<evidence type="ECO:0000313" key="2">
    <source>
        <dbReference type="Proteomes" id="UP000664832"/>
    </source>
</evidence>
<dbReference type="EMBL" id="JAFLWI010000019">
    <property type="protein sequence ID" value="MBO0482901.1"/>
    <property type="molecule type" value="Genomic_DNA"/>
</dbReference>
<accession>A0ABS3I2K2</accession>
<reference evidence="1 2" key="1">
    <citation type="submission" date="2021-03" db="EMBL/GenBank/DDBJ databases">
        <title>Enterococcal diversity collection.</title>
        <authorList>
            <person name="Gilmore M.S."/>
            <person name="Schwartzman J."/>
            <person name="Van Tyne D."/>
            <person name="Martin M."/>
            <person name="Earl A.M."/>
            <person name="Manson A.L."/>
            <person name="Straub T."/>
            <person name="Salamzade R."/>
            <person name="Saavedra J."/>
            <person name="Lebreton F."/>
            <person name="Prichula J."/>
            <person name="Schaufler K."/>
            <person name="Gaca A."/>
            <person name="Sgardioli B."/>
            <person name="Wagenaar J."/>
            <person name="Strong T."/>
        </authorList>
    </citation>
    <scope>NUCLEOTIDE SEQUENCE [LARGE SCALE GENOMIC DNA]</scope>
    <source>
        <strain evidence="1 2">MSG2901</strain>
    </source>
</reference>
<comment type="caution">
    <text evidence="1">The sequence shown here is derived from an EMBL/GenBank/DDBJ whole genome shotgun (WGS) entry which is preliminary data.</text>
</comment>
<keyword evidence="2" id="KW-1185">Reference proteome</keyword>
<gene>
    <name evidence="1" type="ORF">JZO71_11280</name>
</gene>
<proteinExistence type="predicted"/>
<sequence length="482" mass="56844">MHSKLSDHKFNKGVFKSGFSQLITALGKEEDWVHSKSPEYIWLALILNEEERTKQLEKCMYILKEMEDKISSKNLASPTLSGILSLNSKNLDIFINILNEADVLGLISPISVVLSSENEGLRKRLKGYLMTVDERIEKLNSVLENLVDHQSQLSTDVRYLIVYHSSILDKLKFPISQKSMIDGLIEYPYLDVEDEKMRYIRPMIRSTELGISFQFFNTDSTFNKNFWENIAKYMNCEMFLLRFERNENINLTELKSNLYESLKYYRDLIQNVEQNNTKLLVLTSILTYSYKRLLELVDHNLRQTISGRSIVRSCIENFMMTKYLLKNEGQHKDIWEEFQYYGIGNYKLIFERYREENPSVEGSHVQFDYLDLLVSEYINKEFIDMDTRYFGNGNIRKKFQEVDEDFLYKYIYEYDSQFEHGLWGAIRESSILKCNAPGHQYHGIPDIDNEQSLSDVGKDVQDILIRHLEVMNEVYPNPHLEK</sequence>
<evidence type="ECO:0000313" key="1">
    <source>
        <dbReference type="EMBL" id="MBO0482901.1"/>
    </source>
</evidence>